<comment type="caution">
    <text evidence="2">The sequence shown here is derived from an EMBL/GenBank/DDBJ whole genome shotgun (WGS) entry which is preliminary data.</text>
</comment>
<keyword evidence="1" id="KW-0812">Transmembrane</keyword>
<organism evidence="2 3">
    <name type="scientific">Facklamia hominis CCUG 36813</name>
    <dbReference type="NCBI Taxonomy" id="883111"/>
    <lineage>
        <taxon>Bacteria</taxon>
        <taxon>Bacillati</taxon>
        <taxon>Bacillota</taxon>
        <taxon>Bacilli</taxon>
        <taxon>Lactobacillales</taxon>
        <taxon>Aerococcaceae</taxon>
        <taxon>Facklamia</taxon>
    </lineage>
</organism>
<dbReference type="AlphaFoldDB" id="K1LV79"/>
<dbReference type="HOGENOM" id="CLU_2584540_0_0_9"/>
<dbReference type="Proteomes" id="UP000004465">
    <property type="component" value="Unassembled WGS sequence"/>
</dbReference>
<evidence type="ECO:0000313" key="2">
    <source>
        <dbReference type="EMBL" id="EKB56082.1"/>
    </source>
</evidence>
<feature type="transmembrane region" description="Helical" evidence="1">
    <location>
        <begin position="6"/>
        <end position="24"/>
    </location>
</feature>
<accession>K1LV79</accession>
<dbReference type="EMBL" id="AGZD01000001">
    <property type="protein sequence ID" value="EKB56082.1"/>
    <property type="molecule type" value="Genomic_DNA"/>
</dbReference>
<evidence type="ECO:0000313" key="3">
    <source>
        <dbReference type="Proteomes" id="UP000004465"/>
    </source>
</evidence>
<dbReference type="RefSeq" id="WP_006907364.1">
    <property type="nucleotide sequence ID" value="NZ_JH932292.1"/>
</dbReference>
<dbReference type="InterPro" id="IPR009526">
    <property type="entry name" value="DUF1146"/>
</dbReference>
<keyword evidence="1" id="KW-1133">Transmembrane helix</keyword>
<proteinExistence type="predicted"/>
<protein>
    <submittedName>
        <fullName evidence="2">Uncharacterized protein</fullName>
    </submittedName>
</protein>
<dbReference type="Pfam" id="PF06612">
    <property type="entry name" value="DUF1146"/>
    <property type="match status" value="1"/>
</dbReference>
<sequence>MSAVFNGMAVLLIRLLFLLISYYLMSKIDWRKILHPRYVNLDVYLALMASFALAYLASSFFITIIEILQSILLALFL</sequence>
<reference evidence="2 3" key="1">
    <citation type="submission" date="2012-07" db="EMBL/GenBank/DDBJ databases">
        <title>The Genome Sequence of Facklamia hominis CCUG 36813.</title>
        <authorList>
            <consortium name="The Broad Institute Genome Sequencing Platform"/>
            <person name="Earl A."/>
            <person name="Ward D."/>
            <person name="Feldgarden M."/>
            <person name="Gevers D."/>
            <person name="Huys G."/>
            <person name="Walker B."/>
            <person name="Young S.K."/>
            <person name="Zeng Q."/>
            <person name="Gargeya S."/>
            <person name="Fitzgerald M."/>
            <person name="Haas B."/>
            <person name="Abouelleil A."/>
            <person name="Alvarado L."/>
            <person name="Arachchi H.M."/>
            <person name="Berlin A.M."/>
            <person name="Chapman S.B."/>
            <person name="Goldberg J."/>
            <person name="Griggs A."/>
            <person name="Gujja S."/>
            <person name="Hansen M."/>
            <person name="Howarth C."/>
            <person name="Imamovic A."/>
            <person name="Larimer J."/>
            <person name="McCowen C."/>
            <person name="Montmayeur A."/>
            <person name="Murphy C."/>
            <person name="Neiman D."/>
            <person name="Pearson M."/>
            <person name="Priest M."/>
            <person name="Roberts A."/>
            <person name="Saif S."/>
            <person name="Shea T."/>
            <person name="Sisk P."/>
            <person name="Sykes S."/>
            <person name="Wortman J."/>
            <person name="Nusbaum C."/>
            <person name="Birren B."/>
        </authorList>
    </citation>
    <scope>NUCLEOTIDE SEQUENCE [LARGE SCALE GENOMIC DNA]</scope>
    <source>
        <strain evidence="2 3">CCUG 36813</strain>
    </source>
</reference>
<keyword evidence="3" id="KW-1185">Reference proteome</keyword>
<evidence type="ECO:0000256" key="1">
    <source>
        <dbReference type="SAM" id="Phobius"/>
    </source>
</evidence>
<name>K1LV79_9LACT</name>
<keyword evidence="1" id="KW-0472">Membrane</keyword>
<gene>
    <name evidence="2" type="ORF">HMPREF9706_00065</name>
</gene>
<feature type="transmembrane region" description="Helical" evidence="1">
    <location>
        <begin position="45"/>
        <end position="76"/>
    </location>
</feature>
<dbReference type="PATRIC" id="fig|883111.3.peg.66"/>
<dbReference type="STRING" id="883111.HMPREF9706_00065"/>